<keyword evidence="1" id="KW-0614">Plasmid</keyword>
<name>E0UM64_GLOV7</name>
<reference evidence="2" key="1">
    <citation type="journal article" date="2011" name="MBio">
        <title>Novel metabolic attributes of the genus Cyanothece, comprising a group of unicellular nitrogen-fixing Cyanobacteria.</title>
        <authorList>
            <person name="Bandyopadhyay A."/>
            <person name="Elvitigala T."/>
            <person name="Welsh E."/>
            <person name="Stockel J."/>
            <person name="Liberton M."/>
            <person name="Min H."/>
            <person name="Sherman L.A."/>
            <person name="Pakrasi H.B."/>
        </authorList>
    </citation>
    <scope>NUCLEOTIDE SEQUENCE [LARGE SCALE GENOMIC DNA]</scope>
    <source>
        <strain evidence="2">PCC 7822</strain>
        <plasmid evidence="2">Cy782202</plasmid>
    </source>
</reference>
<dbReference type="Proteomes" id="UP000008206">
    <property type="component" value="Plasmid Cy782202"/>
</dbReference>
<dbReference type="AlphaFoldDB" id="E0UM64"/>
<dbReference type="EMBL" id="CP002200">
    <property type="protein sequence ID" value="ADN18044.1"/>
    <property type="molecule type" value="Genomic_DNA"/>
</dbReference>
<evidence type="ECO:0000313" key="2">
    <source>
        <dbReference type="Proteomes" id="UP000008206"/>
    </source>
</evidence>
<keyword evidence="2" id="KW-1185">Reference proteome</keyword>
<sequence length="114" mass="12851">MSDHQASYMVNAIIGRLYLKNKAFQSLSFLEQQSVALDIIEESRHCDVNLGEILSDECFSDYKDVQEHRTIATIFQICSYCGKASQNVLDYGNSYSKQGICSDCVTKYFPSGQV</sequence>
<accession>E0UM64</accession>
<dbReference type="RefSeq" id="WP_013334793.1">
    <property type="nucleotide sequence ID" value="NC_014534.1"/>
</dbReference>
<dbReference type="KEGG" id="cyj:Cyan7822_6243"/>
<dbReference type="OrthoDB" id="9896798at2"/>
<protein>
    <submittedName>
        <fullName evidence="1">Uncharacterized protein</fullName>
    </submittedName>
</protein>
<organism evidence="1 2">
    <name type="scientific">Gloeothece verrucosa (strain PCC 7822)</name>
    <name type="common">Cyanothece sp. (strain PCC 7822)</name>
    <dbReference type="NCBI Taxonomy" id="497965"/>
    <lineage>
        <taxon>Bacteria</taxon>
        <taxon>Bacillati</taxon>
        <taxon>Cyanobacteriota</taxon>
        <taxon>Cyanophyceae</taxon>
        <taxon>Oscillatoriophycideae</taxon>
        <taxon>Chroococcales</taxon>
        <taxon>Aphanothecaceae</taxon>
        <taxon>Gloeothece</taxon>
        <taxon>Gloeothece verrucosa</taxon>
    </lineage>
</organism>
<evidence type="ECO:0000313" key="1">
    <source>
        <dbReference type="EMBL" id="ADN18044.1"/>
    </source>
</evidence>
<geneLocation type="plasmid" evidence="1 2">
    <name>Cy782202</name>
</geneLocation>
<gene>
    <name evidence="1" type="ordered locus">Cyan7822_6243</name>
</gene>
<dbReference type="HOGENOM" id="CLU_2369663_0_0_3"/>
<proteinExistence type="predicted"/>